<dbReference type="Proteomes" id="UP000012166">
    <property type="component" value="Unassembled WGS sequence"/>
</dbReference>
<accession>A0ABC9SMJ0</accession>
<gene>
    <name evidence="1" type="ORF">LEP1GSC056_1764</name>
</gene>
<evidence type="ECO:0000313" key="1">
    <source>
        <dbReference type="EMBL" id="EMN18946.1"/>
    </source>
</evidence>
<reference evidence="1 2" key="1">
    <citation type="submission" date="2013-01" db="EMBL/GenBank/DDBJ databases">
        <authorList>
            <person name="Harkins D.M."/>
            <person name="Durkin A.S."/>
            <person name="Brinkac L.M."/>
            <person name="Haft D.H."/>
            <person name="Selengut J.D."/>
            <person name="Sanka R."/>
            <person name="DePew J."/>
            <person name="Purushe J."/>
            <person name="Hartskeerl R.A."/>
            <person name="Ahmed A."/>
            <person name="van der Linden H."/>
            <person name="Goris M.G.A."/>
            <person name="Vinetz J.M."/>
            <person name="Sutton G.G."/>
            <person name="Nierman W.C."/>
            <person name="Fouts D.E."/>
        </authorList>
    </citation>
    <scope>NUCLEOTIDE SEQUENCE [LARGE SCALE GENOMIC DNA]</scope>
    <source>
        <strain evidence="1 2">Brem 328</strain>
    </source>
</reference>
<comment type="caution">
    <text evidence="1">The sequence shown here is derived from an EMBL/GenBank/DDBJ whole genome shotgun (WGS) entry which is preliminary data.</text>
</comment>
<sequence length="70" mass="7909">MVNIKENLDDGSLKELTVGTTDSEPFLFVGKENLKIILHLFISQARSLLLTFLIGSFETGSKYLYSNRNK</sequence>
<dbReference type="AlphaFoldDB" id="A0ABC9SMJ0"/>
<name>A0ABC9SMJ0_LEPBO</name>
<proteinExistence type="predicted"/>
<dbReference type="EMBL" id="AHMS02000005">
    <property type="protein sequence ID" value="EMN18946.1"/>
    <property type="molecule type" value="Genomic_DNA"/>
</dbReference>
<organism evidence="1 2">
    <name type="scientific">Leptospira borgpetersenii str. Brem 328</name>
    <dbReference type="NCBI Taxonomy" id="1049780"/>
    <lineage>
        <taxon>Bacteria</taxon>
        <taxon>Pseudomonadati</taxon>
        <taxon>Spirochaetota</taxon>
        <taxon>Spirochaetia</taxon>
        <taxon>Leptospirales</taxon>
        <taxon>Leptospiraceae</taxon>
        <taxon>Leptospira</taxon>
    </lineage>
</organism>
<protein>
    <submittedName>
        <fullName evidence="1">Uncharacterized protein</fullName>
    </submittedName>
</protein>
<evidence type="ECO:0000313" key="2">
    <source>
        <dbReference type="Proteomes" id="UP000012166"/>
    </source>
</evidence>